<reference evidence="4" key="1">
    <citation type="journal article" date="2019" name="Int. J. Syst. Evol. Microbiol.">
        <title>The Global Catalogue of Microorganisms (GCM) 10K type strain sequencing project: providing services to taxonomists for standard genome sequencing and annotation.</title>
        <authorList>
            <consortium name="The Broad Institute Genomics Platform"/>
            <consortium name="The Broad Institute Genome Sequencing Center for Infectious Disease"/>
            <person name="Wu L."/>
            <person name="Ma J."/>
        </authorList>
    </citation>
    <scope>NUCLEOTIDE SEQUENCE [LARGE SCALE GENOMIC DNA]</scope>
    <source>
        <strain evidence="4">CGMCC 1.12151</strain>
    </source>
</reference>
<dbReference type="Proteomes" id="UP001595932">
    <property type="component" value="Unassembled WGS sequence"/>
</dbReference>
<accession>A0ABV9MGN6</accession>
<evidence type="ECO:0000313" key="3">
    <source>
        <dbReference type="EMBL" id="MFC4714204.1"/>
    </source>
</evidence>
<dbReference type="EMBL" id="JBHSGL010000015">
    <property type="protein sequence ID" value="MFC4714204.1"/>
    <property type="molecule type" value="Genomic_DNA"/>
</dbReference>
<evidence type="ECO:0000256" key="2">
    <source>
        <dbReference type="SAM" id="MobiDB-lite"/>
    </source>
</evidence>
<feature type="compositionally biased region" description="Basic and acidic residues" evidence="2">
    <location>
        <begin position="92"/>
        <end position="109"/>
    </location>
</feature>
<keyword evidence="1" id="KW-0175">Coiled coil</keyword>
<evidence type="ECO:0000256" key="1">
    <source>
        <dbReference type="SAM" id="Coils"/>
    </source>
</evidence>
<feature type="region of interest" description="Disordered" evidence="2">
    <location>
        <begin position="90"/>
        <end position="125"/>
    </location>
</feature>
<sequence>MDFKSKIMEAVTAAEAEIKKLMSEHEKTVKRQQEEIIELQKYKEKKEEIEHQQKEKIESQQKAIDELREKLKVSEEEGVVLQGRLEIATANSKKESSPRNTKHSEEKKPLAKASLNPVENSTKENEWEKTLMQVRNDLKAATEKKKREKSYYENSTSSLPSAMNDLASLNDSLKPTIYRYKINIVDYSTLEQFIRKYNLVEREAILPLYETKNSREVYLYTEVETIFIDLLNKELYMVDEEFNKLQKRYSPLVIKYRQFSNIKHFETQTKDTKKAEIQPTSNVIEKPSSYAPTKDTLFSEQSELNKMGYRISGATRSERWNVLNRAVPELGLRKVVSIISANIRIRKKQSNGELKYQHAIAEWEYDLSRLKGKYYHGEFKWPEV</sequence>
<gene>
    <name evidence="3" type="ORF">ACFO5U_15245</name>
</gene>
<evidence type="ECO:0000313" key="4">
    <source>
        <dbReference type="Proteomes" id="UP001595932"/>
    </source>
</evidence>
<keyword evidence="4" id="KW-1185">Reference proteome</keyword>
<organism evidence="3 4">
    <name type="scientific">Planococcus dechangensis</name>
    <dbReference type="NCBI Taxonomy" id="1176255"/>
    <lineage>
        <taxon>Bacteria</taxon>
        <taxon>Bacillati</taxon>
        <taxon>Bacillota</taxon>
        <taxon>Bacilli</taxon>
        <taxon>Bacillales</taxon>
        <taxon>Caryophanaceae</taxon>
        <taxon>Planococcus</taxon>
    </lineage>
</organism>
<feature type="coiled-coil region" evidence="1">
    <location>
        <begin position="4"/>
        <end position="77"/>
    </location>
</feature>
<proteinExistence type="predicted"/>
<dbReference type="RefSeq" id="WP_377279929.1">
    <property type="nucleotide sequence ID" value="NZ_JBHSGL010000015.1"/>
</dbReference>
<name>A0ABV9MGN6_9BACL</name>
<comment type="caution">
    <text evidence="3">The sequence shown here is derived from an EMBL/GenBank/DDBJ whole genome shotgun (WGS) entry which is preliminary data.</text>
</comment>
<protein>
    <submittedName>
        <fullName evidence="3">Uncharacterized protein</fullName>
    </submittedName>
</protein>